<dbReference type="PROSITE" id="PS00194">
    <property type="entry name" value="THIOREDOXIN_1"/>
    <property type="match status" value="1"/>
</dbReference>
<evidence type="ECO:0000259" key="2">
    <source>
        <dbReference type="PROSITE" id="PS51352"/>
    </source>
</evidence>
<dbReference type="Gene3D" id="3.40.30.10">
    <property type="entry name" value="Glutaredoxin"/>
    <property type="match status" value="1"/>
</dbReference>
<dbReference type="InterPro" id="IPR017937">
    <property type="entry name" value="Thioredoxin_CS"/>
</dbReference>
<sequence length="186" mass="20221">MASCKPFYALAVFAAATLCIIAVSRSSNQLKSSVASHSIARFAKPAPFTSRNLRRKCTAPSPRAGHAMVVGAGAGGLITEVDKDSYYPTLKNAGGKLILVDFYTDWCGPCKMIYPYLEELARENPDTLQIVKLNCAGENRELVNELGVRVLPTFLFYKNEENIATVKGAKREDLKNIIAEYAVAAA</sequence>
<dbReference type="InterPro" id="IPR013766">
    <property type="entry name" value="Thioredoxin_domain"/>
</dbReference>
<dbReference type="CDD" id="cd02947">
    <property type="entry name" value="TRX_family"/>
    <property type="match status" value="1"/>
</dbReference>
<evidence type="ECO:0000256" key="1">
    <source>
        <dbReference type="ARBA" id="ARBA00023157"/>
    </source>
</evidence>
<gene>
    <name evidence="3" type="ORF">LGLO00237_LOCUS5604</name>
</gene>
<keyword evidence="1" id="KW-1015">Disulfide bond</keyword>
<dbReference type="PROSITE" id="PS51352">
    <property type="entry name" value="THIOREDOXIN_2"/>
    <property type="match status" value="1"/>
</dbReference>
<dbReference type="InterPro" id="IPR036249">
    <property type="entry name" value="Thioredoxin-like_sf"/>
</dbReference>
<dbReference type="SUPFAM" id="SSF52833">
    <property type="entry name" value="Thioredoxin-like"/>
    <property type="match status" value="1"/>
</dbReference>
<dbReference type="EMBL" id="HBIV01007557">
    <property type="protein sequence ID" value="CAE0652493.1"/>
    <property type="molecule type" value="Transcribed_RNA"/>
</dbReference>
<dbReference type="PRINTS" id="PR00421">
    <property type="entry name" value="THIOREDOXIN"/>
</dbReference>
<dbReference type="PANTHER" id="PTHR46115">
    <property type="entry name" value="THIOREDOXIN-LIKE PROTEIN 1"/>
    <property type="match status" value="1"/>
</dbReference>
<evidence type="ECO:0000313" key="3">
    <source>
        <dbReference type="EMBL" id="CAE0652493.1"/>
    </source>
</evidence>
<protein>
    <recommendedName>
        <fullName evidence="2">Thioredoxin domain-containing protein</fullName>
    </recommendedName>
</protein>
<feature type="domain" description="Thioredoxin" evidence="2">
    <location>
        <begin position="53"/>
        <end position="183"/>
    </location>
</feature>
<organism evidence="3">
    <name type="scientific">Lotharella globosa</name>
    <dbReference type="NCBI Taxonomy" id="91324"/>
    <lineage>
        <taxon>Eukaryota</taxon>
        <taxon>Sar</taxon>
        <taxon>Rhizaria</taxon>
        <taxon>Cercozoa</taxon>
        <taxon>Chlorarachniophyceae</taxon>
        <taxon>Lotharella</taxon>
    </lineage>
</organism>
<name>A0A7S3YI71_9EUKA</name>
<dbReference type="AlphaFoldDB" id="A0A7S3YI71"/>
<dbReference type="Pfam" id="PF00085">
    <property type="entry name" value="Thioredoxin"/>
    <property type="match status" value="1"/>
</dbReference>
<proteinExistence type="predicted"/>
<accession>A0A7S3YI71</accession>
<reference evidence="3" key="1">
    <citation type="submission" date="2021-01" db="EMBL/GenBank/DDBJ databases">
        <authorList>
            <person name="Corre E."/>
            <person name="Pelletier E."/>
            <person name="Niang G."/>
            <person name="Scheremetjew M."/>
            <person name="Finn R."/>
            <person name="Kale V."/>
            <person name="Holt S."/>
            <person name="Cochrane G."/>
            <person name="Meng A."/>
            <person name="Brown T."/>
            <person name="Cohen L."/>
        </authorList>
    </citation>
    <scope>NUCLEOTIDE SEQUENCE</scope>
    <source>
        <strain evidence="3">CCCM811</strain>
    </source>
</reference>